<evidence type="ECO:0000313" key="1">
    <source>
        <dbReference type="EMBL" id="KOS09887.1"/>
    </source>
</evidence>
<dbReference type="AlphaFoldDB" id="A0A0M8MGY5"/>
<reference evidence="1" key="1">
    <citation type="submission" date="2015-04" db="EMBL/GenBank/DDBJ databases">
        <title>Complete genome sequence of Microbacterium chocolatum SIT 101, a bacterium enantioselectively hydrolyzing mesomeric diesters.</title>
        <authorList>
            <person name="Li X."/>
            <person name="Xu Y."/>
        </authorList>
    </citation>
    <scope>NUCLEOTIDE SEQUENCE [LARGE SCALE GENOMIC DNA]</scope>
    <source>
        <strain evidence="1">SIT 101</strain>
    </source>
</reference>
<dbReference type="PATRIC" id="fig|84292.3.peg.2731"/>
<accession>A0A0M8MGY5</accession>
<protein>
    <recommendedName>
        <fullName evidence="3">DUF559 domain-containing protein</fullName>
    </recommendedName>
</protein>
<dbReference type="InterPro" id="IPR011335">
    <property type="entry name" value="Restrct_endonuc-II-like"/>
</dbReference>
<dbReference type="OrthoDB" id="3173471at2"/>
<sequence>MPVAPRPLPGGLGPAFSCGDARAAGVSPKRLRAKDLAAPFRGVRTVPDAEPPASGIDPLARQREVRERTRRLASAYAEIMPAHAVFAGRTAAVLLGAPLDPGPDLVVAVPDPMRAPRRIGIRGVKSRPEYLRATVVDGLRATDPASTWAMLGAELGIRDLVVVGDAFVHVPRDSSGHRMPHARLATIDDLGAALASGRRRGARQLRAALALIREGSASPLETDYRLDATAAGLPVADLDVEVRDRHGRLVGISEIVYPAFRTIVEIEGDHHRVDRAQWDRDIEKYAAYSALGWEVVRLTARHVRHRRTAVAIVDDVLRRRGWDGTRPR</sequence>
<keyword evidence="2" id="KW-1185">Reference proteome</keyword>
<evidence type="ECO:0008006" key="3">
    <source>
        <dbReference type="Google" id="ProtNLM"/>
    </source>
</evidence>
<name>A0A0M8MGY5_9MICO</name>
<evidence type="ECO:0000313" key="2">
    <source>
        <dbReference type="Proteomes" id="UP000037737"/>
    </source>
</evidence>
<dbReference type="KEGG" id="mcw:A8L33_01190"/>
<organism evidence="1 2">
    <name type="scientific">Microbacterium aurantiacum</name>
    <dbReference type="NCBI Taxonomy" id="162393"/>
    <lineage>
        <taxon>Bacteria</taxon>
        <taxon>Bacillati</taxon>
        <taxon>Actinomycetota</taxon>
        <taxon>Actinomycetes</taxon>
        <taxon>Micrococcales</taxon>
        <taxon>Microbacteriaceae</taxon>
        <taxon>Microbacterium</taxon>
    </lineage>
</organism>
<gene>
    <name evidence="1" type="ORF">XI38_13435</name>
</gene>
<dbReference type="Proteomes" id="UP000037737">
    <property type="component" value="Unassembled WGS sequence"/>
</dbReference>
<dbReference type="SUPFAM" id="SSF52980">
    <property type="entry name" value="Restriction endonuclease-like"/>
    <property type="match status" value="1"/>
</dbReference>
<proteinExistence type="predicted"/>
<comment type="caution">
    <text evidence="1">The sequence shown here is derived from an EMBL/GenBank/DDBJ whole genome shotgun (WGS) entry which is preliminary data.</text>
</comment>
<dbReference type="EMBL" id="LAVO01000015">
    <property type="protein sequence ID" value="KOS09887.1"/>
    <property type="molecule type" value="Genomic_DNA"/>
</dbReference>